<dbReference type="STRING" id="1003.SAMN04488541_1004107"/>
<dbReference type="InterPro" id="IPR004358">
    <property type="entry name" value="Sig_transdc_His_kin-like_C"/>
</dbReference>
<dbReference type="Gene3D" id="3.40.50.2300">
    <property type="match status" value="1"/>
</dbReference>
<dbReference type="InterPro" id="IPR005467">
    <property type="entry name" value="His_kinase_dom"/>
</dbReference>
<keyword evidence="8" id="KW-0418">Kinase</keyword>
<dbReference type="PANTHER" id="PTHR43547">
    <property type="entry name" value="TWO-COMPONENT HISTIDINE KINASE"/>
    <property type="match status" value="1"/>
</dbReference>
<evidence type="ECO:0000256" key="1">
    <source>
        <dbReference type="ARBA" id="ARBA00000085"/>
    </source>
</evidence>
<dbReference type="Pfam" id="PF00072">
    <property type="entry name" value="Response_reg"/>
    <property type="match status" value="1"/>
</dbReference>
<dbReference type="AlphaFoldDB" id="A0A1I2C891"/>
<dbReference type="InterPro" id="IPR003594">
    <property type="entry name" value="HATPase_dom"/>
</dbReference>
<comment type="catalytic activity">
    <reaction evidence="1">
        <text>ATP + protein L-histidine = ADP + protein N-phospho-L-histidine.</text>
        <dbReference type="EC" id="2.7.13.3"/>
    </reaction>
</comment>
<keyword evidence="9" id="KW-1185">Reference proteome</keyword>
<dbReference type="InterPro" id="IPR011006">
    <property type="entry name" value="CheY-like_superfamily"/>
</dbReference>
<evidence type="ECO:0000259" key="7">
    <source>
        <dbReference type="PROSITE" id="PS50110"/>
    </source>
</evidence>
<dbReference type="EC" id="2.7.13.3" evidence="2"/>
<dbReference type="CDD" id="cd00075">
    <property type="entry name" value="HATPase"/>
    <property type="match status" value="1"/>
</dbReference>
<dbReference type="OrthoDB" id="109585at2"/>
<proteinExistence type="predicted"/>
<dbReference type="SUPFAM" id="SSF52172">
    <property type="entry name" value="CheY-like"/>
    <property type="match status" value="1"/>
</dbReference>
<evidence type="ECO:0000256" key="2">
    <source>
        <dbReference type="ARBA" id="ARBA00012438"/>
    </source>
</evidence>
<dbReference type="SUPFAM" id="SSF47384">
    <property type="entry name" value="Homodimeric domain of signal transducing histidine kinase"/>
    <property type="match status" value="1"/>
</dbReference>
<dbReference type="SMART" id="SM00387">
    <property type="entry name" value="HATPase_c"/>
    <property type="match status" value="1"/>
</dbReference>
<keyword evidence="5" id="KW-0175">Coiled coil</keyword>
<evidence type="ECO:0000256" key="3">
    <source>
        <dbReference type="ARBA" id="ARBA00022553"/>
    </source>
</evidence>
<protein>
    <recommendedName>
        <fullName evidence="2">histidine kinase</fullName>
        <ecNumber evidence="2">2.7.13.3</ecNumber>
    </recommendedName>
</protein>
<evidence type="ECO:0000313" key="9">
    <source>
        <dbReference type="Proteomes" id="UP000199513"/>
    </source>
</evidence>
<evidence type="ECO:0000256" key="4">
    <source>
        <dbReference type="PROSITE-ProRule" id="PRU00169"/>
    </source>
</evidence>
<feature type="coiled-coil region" evidence="5">
    <location>
        <begin position="130"/>
        <end position="161"/>
    </location>
</feature>
<keyword evidence="3 4" id="KW-0597">Phosphoprotein</keyword>
<reference evidence="8 9" key="1">
    <citation type="submission" date="2016-10" db="EMBL/GenBank/DDBJ databases">
        <authorList>
            <person name="de Groot N.N."/>
        </authorList>
    </citation>
    <scope>NUCLEOTIDE SEQUENCE [LARGE SCALE GENOMIC DNA]</scope>
    <source>
        <strain>GEY</strain>
        <strain evidence="9">DSM 9560</strain>
    </source>
</reference>
<dbReference type="PROSITE" id="PS50109">
    <property type="entry name" value="HIS_KIN"/>
    <property type="match status" value="1"/>
</dbReference>
<accession>A0A1I2C891</accession>
<dbReference type="Proteomes" id="UP000199513">
    <property type="component" value="Unassembled WGS sequence"/>
</dbReference>
<dbReference type="InterPro" id="IPR036890">
    <property type="entry name" value="HATPase_C_sf"/>
</dbReference>
<feature type="domain" description="Histidine kinase" evidence="6">
    <location>
        <begin position="164"/>
        <end position="379"/>
    </location>
</feature>
<evidence type="ECO:0000256" key="5">
    <source>
        <dbReference type="SAM" id="Coils"/>
    </source>
</evidence>
<name>A0A1I2C891_9BACT</name>
<dbReference type="RefSeq" id="WP_091540033.1">
    <property type="nucleotide sequence ID" value="NZ_FONY01000004.1"/>
</dbReference>
<dbReference type="GO" id="GO:0000155">
    <property type="term" value="F:phosphorelay sensor kinase activity"/>
    <property type="evidence" value="ECO:0007669"/>
    <property type="project" value="InterPro"/>
</dbReference>
<feature type="modified residue" description="4-aspartylphosphate" evidence="4">
    <location>
        <position position="55"/>
    </location>
</feature>
<feature type="domain" description="Response regulatory" evidence="7">
    <location>
        <begin position="7"/>
        <end position="121"/>
    </location>
</feature>
<gene>
    <name evidence="8" type="ORF">SAMN04488541_1004107</name>
</gene>
<keyword evidence="8" id="KW-0808">Transferase</keyword>
<dbReference type="PANTHER" id="PTHR43547:SF2">
    <property type="entry name" value="HYBRID SIGNAL TRANSDUCTION HISTIDINE KINASE C"/>
    <property type="match status" value="1"/>
</dbReference>
<evidence type="ECO:0000313" key="8">
    <source>
        <dbReference type="EMBL" id="SFE63900.1"/>
    </source>
</evidence>
<dbReference type="InterPro" id="IPR003661">
    <property type="entry name" value="HisK_dim/P_dom"/>
</dbReference>
<sequence length="381" mass="44340">MENEKFNILYVDDEEDNLRIFRASFRREFNVFIASNTSIAKEILYGNDIHVIISDQRMPDKTGVEFLEEIVNDFPDVVRIILTAFSDTTDIIRAINKVGIYRYLTKPWDIDDLTMTIKSAINNYMLKRQNRDLVINLQRTNEELIKANEDLKQRNKELDEYVYRISHEVRAPISSIMGLFYLLKNLENENDIATIKHYLRLIEQSINKLDIFIRSVLQYAATKDFEPQIEEINFEKLINECVKEFFPQGISEKIKIRTHIHISTPFFSDIGLLKTVFRNLLENAIKYAKSNVTEHIITISVEGNAAQASIQFADNGIGIPKQYQEKIFDMFYRANDYSNGSGLGLYIVKLAIERLDATIRLESEEDKGTTFFLEIPNMKQS</sequence>
<dbReference type="PROSITE" id="PS50110">
    <property type="entry name" value="RESPONSE_REGULATORY"/>
    <property type="match status" value="1"/>
</dbReference>
<dbReference type="Gene3D" id="1.10.287.130">
    <property type="match status" value="1"/>
</dbReference>
<organism evidence="8 9">
    <name type="scientific">Thermoflexibacter ruber</name>
    <dbReference type="NCBI Taxonomy" id="1003"/>
    <lineage>
        <taxon>Bacteria</taxon>
        <taxon>Pseudomonadati</taxon>
        <taxon>Bacteroidota</taxon>
        <taxon>Cytophagia</taxon>
        <taxon>Cytophagales</taxon>
        <taxon>Thermoflexibacteraceae</taxon>
        <taxon>Thermoflexibacter</taxon>
    </lineage>
</organism>
<evidence type="ECO:0000259" key="6">
    <source>
        <dbReference type="PROSITE" id="PS50109"/>
    </source>
</evidence>
<dbReference type="CDD" id="cd00082">
    <property type="entry name" value="HisKA"/>
    <property type="match status" value="1"/>
</dbReference>
<dbReference type="Pfam" id="PF02518">
    <property type="entry name" value="HATPase_c"/>
    <property type="match status" value="1"/>
</dbReference>
<dbReference type="PRINTS" id="PR00344">
    <property type="entry name" value="BCTRLSENSOR"/>
</dbReference>
<dbReference type="SMART" id="SM00448">
    <property type="entry name" value="REC"/>
    <property type="match status" value="1"/>
</dbReference>
<dbReference type="EMBL" id="FONY01000004">
    <property type="protein sequence ID" value="SFE63900.1"/>
    <property type="molecule type" value="Genomic_DNA"/>
</dbReference>
<dbReference type="Gene3D" id="3.30.565.10">
    <property type="entry name" value="Histidine kinase-like ATPase, C-terminal domain"/>
    <property type="match status" value="1"/>
</dbReference>
<dbReference type="InterPro" id="IPR036097">
    <property type="entry name" value="HisK_dim/P_sf"/>
</dbReference>
<dbReference type="SUPFAM" id="SSF55874">
    <property type="entry name" value="ATPase domain of HSP90 chaperone/DNA topoisomerase II/histidine kinase"/>
    <property type="match status" value="1"/>
</dbReference>
<dbReference type="InterPro" id="IPR001789">
    <property type="entry name" value="Sig_transdc_resp-reg_receiver"/>
</dbReference>
<dbReference type="CDD" id="cd17569">
    <property type="entry name" value="REC_HupR-like"/>
    <property type="match status" value="1"/>
</dbReference>